<organism evidence="15 16">
    <name type="scientific">Thlaspi arvense</name>
    <name type="common">Field penny-cress</name>
    <dbReference type="NCBI Taxonomy" id="13288"/>
    <lineage>
        <taxon>Eukaryota</taxon>
        <taxon>Viridiplantae</taxon>
        <taxon>Streptophyta</taxon>
        <taxon>Embryophyta</taxon>
        <taxon>Tracheophyta</taxon>
        <taxon>Spermatophyta</taxon>
        <taxon>Magnoliopsida</taxon>
        <taxon>eudicotyledons</taxon>
        <taxon>Gunneridae</taxon>
        <taxon>Pentapetalae</taxon>
        <taxon>rosids</taxon>
        <taxon>malvids</taxon>
        <taxon>Brassicales</taxon>
        <taxon>Brassicaceae</taxon>
        <taxon>Thlaspideae</taxon>
        <taxon>Thlaspi</taxon>
    </lineage>
</organism>
<feature type="DNA-binding region" description="Homeobox" evidence="9">
    <location>
        <begin position="47"/>
        <end position="106"/>
    </location>
</feature>
<accession>A0AAU9T197</accession>
<feature type="compositionally biased region" description="Low complexity" evidence="12">
    <location>
        <begin position="346"/>
        <end position="359"/>
    </location>
</feature>
<feature type="region of interest" description="Disordered" evidence="12">
    <location>
        <begin position="190"/>
        <end position="227"/>
    </location>
</feature>
<dbReference type="InterPro" id="IPR001356">
    <property type="entry name" value="HD"/>
</dbReference>
<dbReference type="EMBL" id="OU466863">
    <property type="protein sequence ID" value="CAH2077973.1"/>
    <property type="molecule type" value="Genomic_DNA"/>
</dbReference>
<evidence type="ECO:0000256" key="12">
    <source>
        <dbReference type="SAM" id="MobiDB-lite"/>
    </source>
</evidence>
<feature type="compositionally biased region" description="Polar residues" evidence="12">
    <location>
        <begin position="1056"/>
        <end position="1084"/>
    </location>
</feature>
<evidence type="ECO:0000256" key="5">
    <source>
        <dbReference type="ARBA" id="ARBA00023125"/>
    </source>
</evidence>
<keyword evidence="4 11" id="KW-0175">Coiled coil</keyword>
<evidence type="ECO:0000256" key="1">
    <source>
        <dbReference type="ARBA" id="ARBA00004123"/>
    </source>
</evidence>
<feature type="region of interest" description="Disordered" evidence="12">
    <location>
        <begin position="1050"/>
        <end position="1099"/>
    </location>
</feature>
<feature type="compositionally biased region" description="Polar residues" evidence="12">
    <location>
        <begin position="205"/>
        <end position="217"/>
    </location>
</feature>
<dbReference type="InterPro" id="IPR002913">
    <property type="entry name" value="START_lipid-bd_dom"/>
</dbReference>
<dbReference type="Proteomes" id="UP000836841">
    <property type="component" value="Chromosome 7"/>
</dbReference>
<protein>
    <submittedName>
        <fullName evidence="15">Uncharacterized protein</fullName>
    </submittedName>
</protein>
<keyword evidence="5 9" id="KW-0238">DNA-binding</keyword>
<keyword evidence="16" id="KW-1185">Reference proteome</keyword>
<dbReference type="PROSITE" id="PS50848">
    <property type="entry name" value="START"/>
    <property type="match status" value="1"/>
</dbReference>
<comment type="similarity">
    <text evidence="2">Belongs to the HD-ZIP homeobox family. Class IV subfamily.</text>
</comment>
<feature type="domain" description="START" evidence="14">
    <location>
        <begin position="1098"/>
        <end position="1329"/>
    </location>
</feature>
<evidence type="ECO:0000259" key="13">
    <source>
        <dbReference type="PROSITE" id="PS50071"/>
    </source>
</evidence>
<name>A0AAU9T197_THLAR</name>
<evidence type="ECO:0000256" key="7">
    <source>
        <dbReference type="ARBA" id="ARBA00023163"/>
    </source>
</evidence>
<evidence type="ECO:0000256" key="10">
    <source>
        <dbReference type="RuleBase" id="RU000682"/>
    </source>
</evidence>
<dbReference type="InterPro" id="IPR009057">
    <property type="entry name" value="Homeodomain-like_sf"/>
</dbReference>
<dbReference type="Gene3D" id="1.10.10.60">
    <property type="entry name" value="Homeodomain-like"/>
    <property type="match status" value="1"/>
</dbReference>
<dbReference type="SMART" id="SM00234">
    <property type="entry name" value="START"/>
    <property type="match status" value="1"/>
</dbReference>
<dbReference type="Pfam" id="PF01852">
    <property type="entry name" value="START"/>
    <property type="match status" value="1"/>
</dbReference>
<dbReference type="GO" id="GO:0008289">
    <property type="term" value="F:lipid binding"/>
    <property type="evidence" value="ECO:0007669"/>
    <property type="project" value="InterPro"/>
</dbReference>
<evidence type="ECO:0000256" key="4">
    <source>
        <dbReference type="ARBA" id="ARBA00023054"/>
    </source>
</evidence>
<feature type="region of interest" description="Disordered" evidence="12">
    <location>
        <begin position="24"/>
        <end position="54"/>
    </location>
</feature>
<dbReference type="CDD" id="cd00086">
    <property type="entry name" value="homeodomain"/>
    <property type="match status" value="1"/>
</dbReference>
<evidence type="ECO:0000256" key="3">
    <source>
        <dbReference type="ARBA" id="ARBA00023015"/>
    </source>
</evidence>
<keyword evidence="3" id="KW-0805">Transcription regulation</keyword>
<feature type="compositionally biased region" description="Low complexity" evidence="12">
    <location>
        <begin position="193"/>
        <end position="204"/>
    </location>
</feature>
<dbReference type="GO" id="GO:0005634">
    <property type="term" value="C:nucleus"/>
    <property type="evidence" value="ECO:0007669"/>
    <property type="project" value="UniProtKB-SubCell"/>
</dbReference>
<dbReference type="SMART" id="SM00389">
    <property type="entry name" value="HOX"/>
    <property type="match status" value="1"/>
</dbReference>
<feature type="domain" description="Homeobox" evidence="13">
    <location>
        <begin position="45"/>
        <end position="105"/>
    </location>
</feature>
<feature type="compositionally biased region" description="Low complexity" evidence="12">
    <location>
        <begin position="422"/>
        <end position="436"/>
    </location>
</feature>
<sequence>MNGQEGDDNYDVFDHILNPSFVGIADDDGSDANVGALSGNDDQDGGTSRGAVRRAPQQIEELEKFFKECPKPSQEQKSELGRRLNMEINKVKFWFQNRRAQEKVYENIEHHHRCVTFRTHESRRENHALKAEQDKLRREHEQLKQAVKHYSCSIYGGTEISRVVQQRIEESAGVLKQQREMAKSLLTSPVQWPVSPSPAQASSPLMVSNPESDALQEQNKHSDHSGEASTIDTLFVSSSTPPHSPSLMVYNPESNAPPDFDFNDETLNEISAFLASSSAAHASSSLMFSDQGRNAPLGVDSGSDMTDMSTAFVSPSAAPSPSLMVSTQGRNAPLGVNPGSDMSDRSTAFVSPSAVPSPSLMDSTQGRNAPQGLHFSGETLNERSNYFGSSSASHASSSSLMFSDQGRNTPLGVNSGTDMNDSSTAFVSPSAAPSPSLMVSHHGRNAPQELHFSGETLNERSNVFGSSSASHASSYSLIFSDQGRNAPQELHFSGETLNERSNVFGSSSASHASSYSLIFSDQGRNAPLGVNSGSDMNDWSTAFVSSSAAPSSSLMVSHQGRNAPQELHFSGETLNESSNFFGSSSAAHASSSLMFSNQWRNAPLGVNSGNDMNDRSTAFVSSSAVSSPSLMVSTQGRNAPQGLHFSGETLNERSTFLGSSSAAYASYPLMFSDQWRNAPLGVNSGNDMNDKSTAFVSTSALSSSSLMASHQGRNASQGLDFSGETLNERSYYFGSSSAAHASSSLMFSDQGRNAPLGVNPGSDMNDRSTYFVSPSAAPSSSTQGRNAQQELHVSGETLNERSTFLGSSSAAYASYPLMFYDQGRNAPLGVNSGSGMNDMSTAFFSPSAAPSPSLMVSTQERNAPQGLYFSAETLNERSTFFGSSSAAHASSSLMFSDQGRNAPLGVNSGSDMNDRSTAFVTPSAAPSPSLMASTQGRNAKQELNVSDETLNQRSNVLGSSAAAYASYSVMFYDQGRNAPLAVNSGTDRSTAFVSPSAVSSPSLMVSTQGRNAPLGVNPGRNAPQEPHFSAGKKFTTTFFDSSSAAHASSSLLVSDPGSQMNDRSTDFVSPSAAPSPSLMVSDQGMNAPPKPFSGGETGAMNDDSVLEYATAAMNQLVMMAETNSPFWRRDSRTKRDKLNYDEYKRYFGDGLKKPPRFVMEASRETGTVLMDRLALVKTLTTEKWVNVFAPIVSVAAIKKLTPTGFSGPSGSLRLIEADFQVISPLVPNRHVKFIRYCNMLREGLWVVVDVTPRHENLNLRFDRGPSRLPSGLIIQDLTNGSCKVTWIELAEYNENRIPQLYHKVIGSGIGLGAKRWLTTLQRYCENVFTLSSINVAQVYQGGLSANVATEIVKLANRMTLNYYSGITGSLARRWKRINVEGEGHQDVRLMTRRNVGARGEYTGKVLNAATSVWFPVNKQTMFDYLNNESLRGQWDVMTKDGSIENEIKIPKSRRQGNCVSLLKVLFAKQWQGGGMSVLQETWNDESGALLVYAPMELASVEEIMSGKAFDAAKILPSGFHILPDGRESGTGGGCLVTLGFQFLVNSKPTEEVAQGFVGFIEERVATTLAKIKSALDVQT</sequence>
<evidence type="ECO:0000256" key="2">
    <source>
        <dbReference type="ARBA" id="ARBA00006789"/>
    </source>
</evidence>
<keyword evidence="8 9" id="KW-0539">Nucleus</keyword>
<feature type="region of interest" description="Disordered" evidence="12">
    <location>
        <begin position="397"/>
        <end position="442"/>
    </location>
</feature>
<dbReference type="Pfam" id="PF00046">
    <property type="entry name" value="Homeodomain"/>
    <property type="match status" value="1"/>
</dbReference>
<evidence type="ECO:0000313" key="16">
    <source>
        <dbReference type="Proteomes" id="UP000836841"/>
    </source>
</evidence>
<dbReference type="GO" id="GO:0003677">
    <property type="term" value="F:DNA binding"/>
    <property type="evidence" value="ECO:0007669"/>
    <property type="project" value="UniProtKB-UniRule"/>
</dbReference>
<dbReference type="InterPro" id="IPR057993">
    <property type="entry name" value="HD-Zip_IV_C"/>
</dbReference>
<comment type="subcellular location">
    <subcellularLocation>
        <location evidence="1 9 10">Nucleus</location>
    </subcellularLocation>
</comment>
<reference evidence="15 16" key="1">
    <citation type="submission" date="2022-03" db="EMBL/GenBank/DDBJ databases">
        <authorList>
            <person name="Nunn A."/>
            <person name="Chopra R."/>
            <person name="Nunn A."/>
            <person name="Contreras Garrido A."/>
        </authorList>
    </citation>
    <scope>NUCLEOTIDE SEQUENCE [LARGE SCALE GENOMIC DNA]</scope>
</reference>
<evidence type="ECO:0000259" key="14">
    <source>
        <dbReference type="PROSITE" id="PS50848"/>
    </source>
</evidence>
<evidence type="ECO:0000313" key="15">
    <source>
        <dbReference type="EMBL" id="CAH2077973.1"/>
    </source>
</evidence>
<proteinExistence type="inferred from homology"/>
<dbReference type="Pfam" id="PF25797">
    <property type="entry name" value="PDF2_C"/>
    <property type="match status" value="1"/>
</dbReference>
<evidence type="ECO:0000256" key="9">
    <source>
        <dbReference type="PROSITE-ProRule" id="PRU00108"/>
    </source>
</evidence>
<gene>
    <name evidence="15" type="ORF">TAV2_LOCUS23063</name>
</gene>
<dbReference type="InterPro" id="IPR042160">
    <property type="entry name" value="HD-Zip_IV"/>
</dbReference>
<evidence type="ECO:0000256" key="11">
    <source>
        <dbReference type="SAM" id="Coils"/>
    </source>
</evidence>
<feature type="region of interest" description="Disordered" evidence="12">
    <location>
        <begin position="335"/>
        <end position="376"/>
    </location>
</feature>
<dbReference type="PROSITE" id="PS50071">
    <property type="entry name" value="HOMEOBOX_2"/>
    <property type="match status" value="1"/>
</dbReference>
<keyword evidence="6 9" id="KW-0371">Homeobox</keyword>
<dbReference type="PANTHER" id="PTHR45654">
    <property type="entry name" value="HOMEOBOX-LEUCINE ZIPPER PROTEIN MERISTEM L1"/>
    <property type="match status" value="1"/>
</dbReference>
<dbReference type="PANTHER" id="PTHR45654:SF42">
    <property type="entry name" value="HOMEOBOX-LEUCINE ZIPPER PROTEIN HDG6"/>
    <property type="match status" value="1"/>
</dbReference>
<evidence type="ECO:0000256" key="8">
    <source>
        <dbReference type="ARBA" id="ARBA00023242"/>
    </source>
</evidence>
<evidence type="ECO:0000256" key="6">
    <source>
        <dbReference type="ARBA" id="ARBA00023155"/>
    </source>
</evidence>
<dbReference type="SUPFAM" id="SSF46689">
    <property type="entry name" value="Homeodomain-like"/>
    <property type="match status" value="1"/>
</dbReference>
<feature type="compositionally biased region" description="Polar residues" evidence="12">
    <location>
        <begin position="400"/>
        <end position="421"/>
    </location>
</feature>
<dbReference type="CDD" id="cd08875">
    <property type="entry name" value="START_ArGLABRA2_like"/>
    <property type="match status" value="1"/>
</dbReference>
<keyword evidence="7" id="KW-0804">Transcription</keyword>
<feature type="coiled-coil region" evidence="11">
    <location>
        <begin position="119"/>
        <end position="149"/>
    </location>
</feature>
<dbReference type="SUPFAM" id="SSF55961">
    <property type="entry name" value="Bet v1-like"/>
    <property type="match status" value="2"/>
</dbReference>